<evidence type="ECO:0000256" key="3">
    <source>
        <dbReference type="ARBA" id="ARBA00022723"/>
    </source>
</evidence>
<dbReference type="AlphaFoldDB" id="A0A9N9FCL4"/>
<feature type="binding site" description="axial binding residue" evidence="7">
    <location>
        <position position="446"/>
    </location>
    <ligand>
        <name>heme</name>
        <dbReference type="ChEBI" id="CHEBI:30413"/>
    </ligand>
    <ligandPart>
        <name>Fe</name>
        <dbReference type="ChEBI" id="CHEBI:18248"/>
    </ligandPart>
</feature>
<keyword evidence="5 7" id="KW-0408">Iron</keyword>
<name>A0A9N9FCL4_9GLOM</name>
<dbReference type="GO" id="GO:0016705">
    <property type="term" value="F:oxidoreductase activity, acting on paired donors, with incorporation or reduction of molecular oxygen"/>
    <property type="evidence" value="ECO:0007669"/>
    <property type="project" value="InterPro"/>
</dbReference>
<dbReference type="Pfam" id="PF00067">
    <property type="entry name" value="p450"/>
    <property type="match status" value="1"/>
</dbReference>
<evidence type="ECO:0000256" key="2">
    <source>
        <dbReference type="ARBA" id="ARBA00022617"/>
    </source>
</evidence>
<keyword evidence="6 8" id="KW-0503">Monooxygenase</keyword>
<sequence length="502" mass="58182">MPLLGNTLELLKYKNIAEYLKGVQSKYGDFCEIHFGFKRLLIISNGDVAHPIHTSSVTLSRKFLYRDLKNPGLDEMGIENSGIVFNRNLDEWKINREFVERIVRSRNFLRMIAGKTYEMATDMFKLWDILINDQREIDLSKWLEKFSGDISVTTITGLPAYSVHTCFNSLGYEDNCDNLSISERELSSKMISLLNSFFKTAQWFSLVPPFIRHAPGISFFNGKLSKLIKDFEVFLIEIIQKRRAEIDLLSETTLQSSDFLTLLLTVNTSHGIELHSHKSLNRSLNDYEIFGVIRDILFGSVETVTTSMCLVFYNICKYSSIKSKVLTEIYTIFGHSNSSNFLYEDLEKLSYCDALIKETLRLNTPFPYLPRSNNEPVEVGGYLWEKEQTFILHYQGININKNDWIDEEIFYPERFLRSEDNEQSMNASKVNAREAFATFGGGARVCPGKHWAIIEIKVLLVAVLMKYEIEFVNKDQGLDMAFDVSYHWRELKIRLRPRMQET</sequence>
<dbReference type="InterPro" id="IPR002401">
    <property type="entry name" value="Cyt_P450_E_grp-I"/>
</dbReference>
<protein>
    <submittedName>
        <fullName evidence="9">27974_t:CDS:1</fullName>
    </submittedName>
</protein>
<keyword evidence="4 8" id="KW-0560">Oxidoreductase</keyword>
<proteinExistence type="inferred from homology"/>
<organism evidence="9 10">
    <name type="scientific">Dentiscutata erythropus</name>
    <dbReference type="NCBI Taxonomy" id="1348616"/>
    <lineage>
        <taxon>Eukaryota</taxon>
        <taxon>Fungi</taxon>
        <taxon>Fungi incertae sedis</taxon>
        <taxon>Mucoromycota</taxon>
        <taxon>Glomeromycotina</taxon>
        <taxon>Glomeromycetes</taxon>
        <taxon>Diversisporales</taxon>
        <taxon>Gigasporaceae</taxon>
        <taxon>Dentiscutata</taxon>
    </lineage>
</organism>
<evidence type="ECO:0000313" key="10">
    <source>
        <dbReference type="Proteomes" id="UP000789405"/>
    </source>
</evidence>
<keyword evidence="3 7" id="KW-0479">Metal-binding</keyword>
<reference evidence="9" key="1">
    <citation type="submission" date="2021-06" db="EMBL/GenBank/DDBJ databases">
        <authorList>
            <person name="Kallberg Y."/>
            <person name="Tangrot J."/>
            <person name="Rosling A."/>
        </authorList>
    </citation>
    <scope>NUCLEOTIDE SEQUENCE</scope>
    <source>
        <strain evidence="9">MA453B</strain>
    </source>
</reference>
<gene>
    <name evidence="9" type="ORF">DERYTH_LOCUS4093</name>
</gene>
<dbReference type="InterPro" id="IPR050196">
    <property type="entry name" value="Cytochrome_P450_Monoox"/>
</dbReference>
<keyword evidence="10" id="KW-1185">Reference proteome</keyword>
<dbReference type="OrthoDB" id="2421322at2759"/>
<evidence type="ECO:0000256" key="7">
    <source>
        <dbReference type="PIRSR" id="PIRSR602401-1"/>
    </source>
</evidence>
<dbReference type="Gene3D" id="1.10.630.10">
    <property type="entry name" value="Cytochrome P450"/>
    <property type="match status" value="1"/>
</dbReference>
<evidence type="ECO:0000256" key="5">
    <source>
        <dbReference type="ARBA" id="ARBA00023004"/>
    </source>
</evidence>
<dbReference type="Proteomes" id="UP000789405">
    <property type="component" value="Unassembled WGS sequence"/>
</dbReference>
<comment type="caution">
    <text evidence="9">The sequence shown here is derived from an EMBL/GenBank/DDBJ whole genome shotgun (WGS) entry which is preliminary data.</text>
</comment>
<dbReference type="GO" id="GO:0005506">
    <property type="term" value="F:iron ion binding"/>
    <property type="evidence" value="ECO:0007669"/>
    <property type="project" value="InterPro"/>
</dbReference>
<dbReference type="GO" id="GO:0020037">
    <property type="term" value="F:heme binding"/>
    <property type="evidence" value="ECO:0007669"/>
    <property type="project" value="InterPro"/>
</dbReference>
<dbReference type="PANTHER" id="PTHR24291:SF50">
    <property type="entry name" value="BIFUNCTIONAL ALBAFLAVENONE MONOOXYGENASE_TERPENE SYNTHASE"/>
    <property type="match status" value="1"/>
</dbReference>
<evidence type="ECO:0000313" key="9">
    <source>
        <dbReference type="EMBL" id="CAG8525652.1"/>
    </source>
</evidence>
<dbReference type="PROSITE" id="PS00086">
    <property type="entry name" value="CYTOCHROME_P450"/>
    <property type="match status" value="1"/>
</dbReference>
<dbReference type="PANTHER" id="PTHR24291">
    <property type="entry name" value="CYTOCHROME P450 FAMILY 4"/>
    <property type="match status" value="1"/>
</dbReference>
<dbReference type="GO" id="GO:0004497">
    <property type="term" value="F:monooxygenase activity"/>
    <property type="evidence" value="ECO:0007669"/>
    <property type="project" value="UniProtKB-KW"/>
</dbReference>
<comment type="similarity">
    <text evidence="1 8">Belongs to the cytochrome P450 family.</text>
</comment>
<evidence type="ECO:0000256" key="4">
    <source>
        <dbReference type="ARBA" id="ARBA00023002"/>
    </source>
</evidence>
<evidence type="ECO:0000256" key="1">
    <source>
        <dbReference type="ARBA" id="ARBA00010617"/>
    </source>
</evidence>
<dbReference type="InterPro" id="IPR001128">
    <property type="entry name" value="Cyt_P450"/>
</dbReference>
<dbReference type="SUPFAM" id="SSF48264">
    <property type="entry name" value="Cytochrome P450"/>
    <property type="match status" value="1"/>
</dbReference>
<dbReference type="PRINTS" id="PR00463">
    <property type="entry name" value="EP450I"/>
</dbReference>
<evidence type="ECO:0000256" key="8">
    <source>
        <dbReference type="RuleBase" id="RU000461"/>
    </source>
</evidence>
<dbReference type="InterPro" id="IPR017972">
    <property type="entry name" value="Cyt_P450_CS"/>
</dbReference>
<keyword evidence="2 7" id="KW-0349">Heme</keyword>
<dbReference type="EMBL" id="CAJVPY010001527">
    <property type="protein sequence ID" value="CAG8525652.1"/>
    <property type="molecule type" value="Genomic_DNA"/>
</dbReference>
<accession>A0A9N9FCL4</accession>
<evidence type="ECO:0000256" key="6">
    <source>
        <dbReference type="ARBA" id="ARBA00023033"/>
    </source>
</evidence>
<comment type="cofactor">
    <cofactor evidence="7">
        <name>heme</name>
        <dbReference type="ChEBI" id="CHEBI:30413"/>
    </cofactor>
</comment>
<dbReference type="InterPro" id="IPR036396">
    <property type="entry name" value="Cyt_P450_sf"/>
</dbReference>